<keyword evidence="6 9" id="KW-0326">Glycosidase</keyword>
<dbReference type="PROSITE" id="PS00812">
    <property type="entry name" value="GLYCOSYL_HYDROL_F8"/>
    <property type="match status" value="1"/>
</dbReference>
<dbReference type="PRINTS" id="PR00735">
    <property type="entry name" value="GLHYDRLASE8"/>
</dbReference>
<evidence type="ECO:0000256" key="7">
    <source>
        <dbReference type="ARBA" id="ARBA00023326"/>
    </source>
</evidence>
<keyword evidence="11" id="KW-1185">Reference proteome</keyword>
<keyword evidence="7 9" id="KW-0624">Polysaccharide degradation</keyword>
<sequence length="413" mass="44471">MTLLPLPTSTGPQGLRRRQFGSLALLGLGGPLASAALAAAGPGTPRAGCGSTRAIGHWQAFLQRHVQPDGRVIDFDTPAQHSTSEGQSYTLFFALVHNDRPLFDRVLAWTQANLSGGSLASRLPAWQWGRLADGKWGVMDGNAASDGDLWIAYALLEAGRLWNAPAYRTLGRQLLARVVAEEVVTLEGLGAMLLPWPRSVAQAPNWRLNPSYLCLQQFRRFQLEDPKGPWREIADNSVRLLGATAPRGYSPDWCVWSTEQHAFLADPEKGHMASYDAIRVYLWAGMLAAQDPARATLLDSLSGPRRVLEAGGALPEYVDTRTGATTGQAPAGFYGACLPYLRALGQNAALGAALARIDARGGVGSGSTAAPLPYYERTLILFGLGWLDGHFAFDRQGQLQPSWTRACNTAAKA</sequence>
<accession>A0AAE3N6Y6</accession>
<dbReference type="GO" id="GO:0030245">
    <property type="term" value="P:cellulose catabolic process"/>
    <property type="evidence" value="ECO:0007669"/>
    <property type="project" value="UniProtKB-KW"/>
</dbReference>
<evidence type="ECO:0000313" key="10">
    <source>
        <dbReference type="EMBL" id="MDA7415674.1"/>
    </source>
</evidence>
<dbReference type="Proteomes" id="UP001212602">
    <property type="component" value="Unassembled WGS sequence"/>
</dbReference>
<keyword evidence="4 9" id="KW-0378">Hydrolase</keyword>
<dbReference type="EMBL" id="JAQIPB010000002">
    <property type="protein sequence ID" value="MDA7415674.1"/>
    <property type="molecule type" value="Genomic_DNA"/>
</dbReference>
<organism evidence="10 11">
    <name type="scientific">Xenophilus arseniciresistens</name>
    <dbReference type="NCBI Taxonomy" id="1283306"/>
    <lineage>
        <taxon>Bacteria</taxon>
        <taxon>Pseudomonadati</taxon>
        <taxon>Pseudomonadota</taxon>
        <taxon>Betaproteobacteria</taxon>
        <taxon>Burkholderiales</taxon>
        <taxon>Comamonadaceae</taxon>
        <taxon>Xenophilus</taxon>
    </lineage>
</organism>
<comment type="caution">
    <text evidence="10">The sequence shown here is derived from an EMBL/GenBank/DDBJ whole genome shotgun (WGS) entry which is preliminary data.</text>
</comment>
<dbReference type="GO" id="GO:0008810">
    <property type="term" value="F:cellulase activity"/>
    <property type="evidence" value="ECO:0007669"/>
    <property type="project" value="UniProtKB-EC"/>
</dbReference>
<dbReference type="RefSeq" id="WP_271426953.1">
    <property type="nucleotide sequence ID" value="NZ_JAQIPB010000002.1"/>
</dbReference>
<gene>
    <name evidence="10" type="primary">bcsZ</name>
    <name evidence="10" type="ORF">PGB34_04800</name>
</gene>
<name>A0AAE3N6Y6_9BURK</name>
<dbReference type="InterPro" id="IPR008928">
    <property type="entry name" value="6-hairpin_glycosidase_sf"/>
</dbReference>
<feature type="active site" description="Nucleophile" evidence="8">
    <location>
        <position position="146"/>
    </location>
</feature>
<dbReference type="NCBIfam" id="NF008305">
    <property type="entry name" value="PRK11097.1"/>
    <property type="match status" value="1"/>
</dbReference>
<comment type="similarity">
    <text evidence="2 9">Belongs to the glycosyl hydrolase 8 (cellulase D) family.</text>
</comment>
<dbReference type="InterPro" id="IPR019834">
    <property type="entry name" value="Glyco_hydro_8_CS"/>
</dbReference>
<keyword evidence="5" id="KW-0136">Cellulose degradation</keyword>
<evidence type="ECO:0000256" key="2">
    <source>
        <dbReference type="ARBA" id="ARBA00009209"/>
    </source>
</evidence>
<dbReference type="SUPFAM" id="SSF48208">
    <property type="entry name" value="Six-hairpin glycosidases"/>
    <property type="match status" value="1"/>
</dbReference>
<keyword evidence="3" id="KW-0732">Signal</keyword>
<protein>
    <recommendedName>
        <fullName evidence="9">Glucanase</fullName>
        <ecNumber evidence="9">3.2.1.-</ecNumber>
    </recommendedName>
</protein>
<evidence type="ECO:0000256" key="9">
    <source>
        <dbReference type="RuleBase" id="RU361167"/>
    </source>
</evidence>
<proteinExistence type="inferred from homology"/>
<evidence type="ECO:0000256" key="6">
    <source>
        <dbReference type="ARBA" id="ARBA00023295"/>
    </source>
</evidence>
<evidence type="ECO:0000256" key="3">
    <source>
        <dbReference type="ARBA" id="ARBA00022729"/>
    </source>
</evidence>
<dbReference type="InterPro" id="IPR012341">
    <property type="entry name" value="6hp_glycosidase-like_sf"/>
</dbReference>
<dbReference type="Pfam" id="PF01270">
    <property type="entry name" value="Glyco_hydro_8"/>
    <property type="match status" value="1"/>
</dbReference>
<evidence type="ECO:0000313" key="11">
    <source>
        <dbReference type="Proteomes" id="UP001212602"/>
    </source>
</evidence>
<reference evidence="10" key="1">
    <citation type="submission" date="2023-01" db="EMBL/GenBank/DDBJ databases">
        <title>Xenophilus mangrovi sp. nov., isolated from soil of Mangrove nature reserve.</title>
        <authorList>
            <person name="Xu S."/>
            <person name="Liu Z."/>
            <person name="Xu Y."/>
        </authorList>
    </citation>
    <scope>NUCLEOTIDE SEQUENCE</scope>
    <source>
        <strain evidence="10">YW8</strain>
    </source>
</reference>
<evidence type="ECO:0000256" key="1">
    <source>
        <dbReference type="ARBA" id="ARBA00000966"/>
    </source>
</evidence>
<evidence type="ECO:0000256" key="5">
    <source>
        <dbReference type="ARBA" id="ARBA00023001"/>
    </source>
</evidence>
<dbReference type="InterPro" id="IPR002037">
    <property type="entry name" value="Glyco_hydro_8"/>
</dbReference>
<dbReference type="AlphaFoldDB" id="A0AAE3N6Y6"/>
<comment type="catalytic activity">
    <reaction evidence="1">
        <text>Endohydrolysis of (1-&gt;4)-beta-D-glucosidic linkages in cellulose, lichenin and cereal beta-D-glucans.</text>
        <dbReference type="EC" id="3.2.1.4"/>
    </reaction>
</comment>
<dbReference type="Gene3D" id="1.50.10.10">
    <property type="match status" value="1"/>
</dbReference>
<keyword evidence="7 9" id="KW-0119">Carbohydrate metabolism</keyword>
<evidence type="ECO:0000256" key="4">
    <source>
        <dbReference type="ARBA" id="ARBA00022801"/>
    </source>
</evidence>
<evidence type="ECO:0000256" key="8">
    <source>
        <dbReference type="PROSITE-ProRule" id="PRU10058"/>
    </source>
</evidence>
<dbReference type="EC" id="3.2.1.-" evidence="9"/>